<feature type="transmembrane region" description="Helical" evidence="1">
    <location>
        <begin position="33"/>
        <end position="53"/>
    </location>
</feature>
<evidence type="ECO:0000256" key="1">
    <source>
        <dbReference type="SAM" id="Phobius"/>
    </source>
</evidence>
<reference evidence="4" key="1">
    <citation type="submission" date="2018-09" db="EMBL/GenBank/DDBJ databases">
        <authorList>
            <person name="Tuo L."/>
        </authorList>
    </citation>
    <scope>NUCLEOTIDE SEQUENCE [LARGE SCALE GENOMIC DNA]</scope>
    <source>
        <strain evidence="4">M2BS4Y-1</strain>
    </source>
</reference>
<evidence type="ECO:0000313" key="3">
    <source>
        <dbReference type="EMBL" id="RIY03277.1"/>
    </source>
</evidence>
<organism evidence="3 4">
    <name type="scientific">Aureimonas flava</name>
    <dbReference type="NCBI Taxonomy" id="2320271"/>
    <lineage>
        <taxon>Bacteria</taxon>
        <taxon>Pseudomonadati</taxon>
        <taxon>Pseudomonadota</taxon>
        <taxon>Alphaproteobacteria</taxon>
        <taxon>Hyphomicrobiales</taxon>
        <taxon>Aurantimonadaceae</taxon>
        <taxon>Aureimonas</taxon>
    </lineage>
</organism>
<evidence type="ECO:0000313" key="4">
    <source>
        <dbReference type="Proteomes" id="UP000265750"/>
    </source>
</evidence>
<gene>
    <name evidence="3" type="ORF">D3218_00435</name>
</gene>
<keyword evidence="1" id="KW-0812">Transmembrane</keyword>
<keyword evidence="1" id="KW-1133">Transmembrane helix</keyword>
<dbReference type="Proteomes" id="UP000265750">
    <property type="component" value="Unassembled WGS sequence"/>
</dbReference>
<keyword evidence="1" id="KW-0472">Membrane</keyword>
<feature type="domain" description="TadE-like" evidence="2">
    <location>
        <begin position="20"/>
        <end position="62"/>
    </location>
</feature>
<name>A0A3A1WN05_9HYPH</name>
<keyword evidence="4" id="KW-1185">Reference proteome</keyword>
<proteinExistence type="predicted"/>
<dbReference type="EMBL" id="QYRN01000001">
    <property type="protein sequence ID" value="RIY03277.1"/>
    <property type="molecule type" value="Genomic_DNA"/>
</dbReference>
<evidence type="ECO:0000259" key="2">
    <source>
        <dbReference type="Pfam" id="PF07811"/>
    </source>
</evidence>
<dbReference type="AlphaFoldDB" id="A0A3A1WN05"/>
<comment type="caution">
    <text evidence="3">The sequence shown here is derived from an EMBL/GenBank/DDBJ whole genome shotgun (WGS) entry which is preliminary data.</text>
</comment>
<accession>A0A3A1WN05</accession>
<dbReference type="RefSeq" id="WP_119537935.1">
    <property type="nucleotide sequence ID" value="NZ_QYRN01000001.1"/>
</dbReference>
<dbReference type="OrthoDB" id="7990385at2"/>
<dbReference type="Pfam" id="PF07811">
    <property type="entry name" value="TadE"/>
    <property type="match status" value="1"/>
</dbReference>
<sequence length="176" mass="19482">MKRIRRLLRLLPGFARSRSGTAAVEFSLLALPFFLIVYALIEVALMFTAELVLDKATAATGRLVRVGQVQRNSLSQSEFRTLACGNVSALLDCDKLVFDLRTYSSFDDVPTTIPMDGDAIDTSGFAYDYGRGGTIVALRVFYKWPILTGPMREFFAHTGDGATVLMSMSTFRTEPF</sequence>
<protein>
    <submittedName>
        <fullName evidence="3">Pilus assembly protein</fullName>
    </submittedName>
</protein>
<dbReference type="InterPro" id="IPR012495">
    <property type="entry name" value="TadE-like_dom"/>
</dbReference>